<evidence type="ECO:0000313" key="1">
    <source>
        <dbReference type="EMBL" id="KAJ5546972.1"/>
    </source>
</evidence>
<keyword evidence="2" id="KW-1185">Reference proteome</keyword>
<name>A0AAD6GHE9_9EURO</name>
<accession>A0AAD6GHE9</accession>
<gene>
    <name evidence="1" type="ORF">N7494_004557</name>
</gene>
<sequence length="188" mass="21932">MADPIPPQFRDNESWLWIQEATVEIYYPGTSVIRVSWPIDSLQDCRYRDDLWLRADSIDYWTLMNLLDTYSDTIPWDDNIHELCWSPIKPGPENGYLVNQSHHNEVLIDEDNFALTMVEAIDTFCGYRPQPGGRPYRGEISIYCVVRPKGYCSIGSGQYSSLAEPWLENVSFEVADFLHQYHLRMQKT</sequence>
<dbReference type="Proteomes" id="UP001220324">
    <property type="component" value="Unassembled WGS sequence"/>
</dbReference>
<dbReference type="AlphaFoldDB" id="A0AAD6GHE9"/>
<proteinExistence type="predicted"/>
<protein>
    <submittedName>
        <fullName evidence="1">Uncharacterized protein</fullName>
    </submittedName>
</protein>
<dbReference type="EMBL" id="JAQIZZ010000003">
    <property type="protein sequence ID" value="KAJ5546972.1"/>
    <property type="molecule type" value="Genomic_DNA"/>
</dbReference>
<organism evidence="1 2">
    <name type="scientific">Penicillium frequentans</name>
    <dbReference type="NCBI Taxonomy" id="3151616"/>
    <lineage>
        <taxon>Eukaryota</taxon>
        <taxon>Fungi</taxon>
        <taxon>Dikarya</taxon>
        <taxon>Ascomycota</taxon>
        <taxon>Pezizomycotina</taxon>
        <taxon>Eurotiomycetes</taxon>
        <taxon>Eurotiomycetidae</taxon>
        <taxon>Eurotiales</taxon>
        <taxon>Aspergillaceae</taxon>
        <taxon>Penicillium</taxon>
    </lineage>
</organism>
<evidence type="ECO:0000313" key="2">
    <source>
        <dbReference type="Proteomes" id="UP001220324"/>
    </source>
</evidence>
<reference evidence="1 2" key="1">
    <citation type="journal article" date="2023" name="IMA Fungus">
        <title>Comparative genomic study of the Penicillium genus elucidates a diverse pangenome and 15 lateral gene transfer events.</title>
        <authorList>
            <person name="Petersen C."/>
            <person name="Sorensen T."/>
            <person name="Nielsen M.R."/>
            <person name="Sondergaard T.E."/>
            <person name="Sorensen J.L."/>
            <person name="Fitzpatrick D.A."/>
            <person name="Frisvad J.C."/>
            <person name="Nielsen K.L."/>
        </authorList>
    </citation>
    <scope>NUCLEOTIDE SEQUENCE [LARGE SCALE GENOMIC DNA]</scope>
    <source>
        <strain evidence="1 2">IBT 35679</strain>
    </source>
</reference>
<comment type="caution">
    <text evidence="1">The sequence shown here is derived from an EMBL/GenBank/DDBJ whole genome shotgun (WGS) entry which is preliminary data.</text>
</comment>